<feature type="domain" description="IPT/TIG" evidence="15">
    <location>
        <begin position="960"/>
        <end position="1093"/>
    </location>
</feature>
<dbReference type="OrthoDB" id="125363at2759"/>
<evidence type="ECO:0000313" key="16">
    <source>
        <dbReference type="EMBL" id="TRY72812.1"/>
    </source>
</evidence>
<dbReference type="GO" id="GO:0017154">
    <property type="term" value="F:semaphorin receptor activity"/>
    <property type="evidence" value="ECO:0007669"/>
    <property type="project" value="InterPro"/>
</dbReference>
<feature type="domain" description="IPT/TIG" evidence="15">
    <location>
        <begin position="1095"/>
        <end position="1195"/>
    </location>
</feature>
<evidence type="ECO:0000256" key="4">
    <source>
        <dbReference type="ARBA" id="ARBA00022692"/>
    </source>
</evidence>
<keyword evidence="3" id="KW-0597">Phosphoprotein</keyword>
<dbReference type="SUPFAM" id="SSF101912">
    <property type="entry name" value="Sema domain"/>
    <property type="match status" value="1"/>
</dbReference>
<dbReference type="InterPro" id="IPR013783">
    <property type="entry name" value="Ig-like_fold"/>
</dbReference>
<keyword evidence="9" id="KW-1015">Disulfide bond</keyword>
<feature type="compositionally biased region" description="Basic and acidic residues" evidence="12">
    <location>
        <begin position="735"/>
        <end position="745"/>
    </location>
</feature>
<evidence type="ECO:0000256" key="10">
    <source>
        <dbReference type="ARBA" id="ARBA00023180"/>
    </source>
</evidence>
<evidence type="ECO:0000256" key="2">
    <source>
        <dbReference type="ARBA" id="ARBA00022475"/>
    </source>
</evidence>
<dbReference type="InterPro" id="IPR002165">
    <property type="entry name" value="Plexin_repeat"/>
</dbReference>
<evidence type="ECO:0000256" key="6">
    <source>
        <dbReference type="ARBA" id="ARBA00022737"/>
    </source>
</evidence>
<evidence type="ECO:0000256" key="8">
    <source>
        <dbReference type="ARBA" id="ARBA00023136"/>
    </source>
</evidence>
<keyword evidence="6" id="KW-0677">Repeat</keyword>
<dbReference type="Gene3D" id="2.130.10.10">
    <property type="entry name" value="YVTN repeat-like/Quinoprotein amine dehydrogenase"/>
    <property type="match status" value="1"/>
</dbReference>
<dbReference type="InterPro" id="IPR041362">
    <property type="entry name" value="TIG2_plexin"/>
</dbReference>
<dbReference type="GO" id="GO:0007411">
    <property type="term" value="P:axon guidance"/>
    <property type="evidence" value="ECO:0007669"/>
    <property type="project" value="UniProtKB-ARBA"/>
</dbReference>
<keyword evidence="2" id="KW-1003">Cell membrane</keyword>
<evidence type="ECO:0000259" key="15">
    <source>
        <dbReference type="SMART" id="SM00429"/>
    </source>
</evidence>
<dbReference type="Proteomes" id="UP000316079">
    <property type="component" value="Unassembled WGS sequence"/>
</dbReference>
<dbReference type="Pfam" id="PF17960">
    <property type="entry name" value="TIG_plexin"/>
    <property type="match status" value="1"/>
</dbReference>
<dbReference type="Pfam" id="PF18020">
    <property type="entry name" value="TIG_2"/>
    <property type="match status" value="1"/>
</dbReference>
<proteinExistence type="predicted"/>
<dbReference type="InterPro" id="IPR015943">
    <property type="entry name" value="WD40/YVTN_repeat-like_dom_sf"/>
</dbReference>
<dbReference type="CDD" id="cd01180">
    <property type="entry name" value="IPT_plexin_repeat1"/>
    <property type="match status" value="1"/>
</dbReference>
<dbReference type="InterPro" id="IPR002909">
    <property type="entry name" value="IPT_dom"/>
</dbReference>
<dbReference type="Pfam" id="PF01437">
    <property type="entry name" value="PSI"/>
    <property type="match status" value="2"/>
</dbReference>
<dbReference type="FunFam" id="2.60.40.10:FF:000123">
    <property type="entry name" value="Plexin A1"/>
    <property type="match status" value="1"/>
</dbReference>
<dbReference type="InterPro" id="IPR016201">
    <property type="entry name" value="PSI"/>
</dbReference>
<keyword evidence="10" id="KW-0325">Glycoprotein</keyword>
<feature type="transmembrane region" description="Helical" evidence="13">
    <location>
        <begin position="1283"/>
        <end position="1305"/>
    </location>
</feature>
<dbReference type="SUPFAM" id="SSF103575">
    <property type="entry name" value="Plexin repeat"/>
    <property type="match status" value="2"/>
</dbReference>
<dbReference type="SMART" id="SM00429">
    <property type="entry name" value="IPT"/>
    <property type="match status" value="3"/>
</dbReference>
<dbReference type="InterPro" id="IPR041019">
    <property type="entry name" value="TIG1_plexin"/>
</dbReference>
<dbReference type="Gene3D" id="1.10.506.10">
    <property type="entry name" value="GTPase Activation - p120gap, domain 1"/>
    <property type="match status" value="1"/>
</dbReference>
<dbReference type="GO" id="GO:0030334">
    <property type="term" value="P:regulation of cell migration"/>
    <property type="evidence" value="ECO:0007669"/>
    <property type="project" value="TreeGrafter"/>
</dbReference>
<dbReference type="GO" id="GO:0005886">
    <property type="term" value="C:plasma membrane"/>
    <property type="evidence" value="ECO:0007669"/>
    <property type="project" value="UniProtKB-SubCell"/>
</dbReference>
<dbReference type="FunFam" id="2.60.40.10:FF:000131">
    <property type="entry name" value="Plexin A2"/>
    <property type="match status" value="1"/>
</dbReference>
<comment type="caution">
    <text evidence="16">The sequence shown here is derived from an EMBL/GenBank/DDBJ whole genome shotgun (WGS) entry which is preliminary data.</text>
</comment>
<protein>
    <recommendedName>
        <fullName evidence="18">Sema domain-containing protein</fullName>
    </recommendedName>
</protein>
<gene>
    <name evidence="16" type="ORF">DNTS_009514</name>
</gene>
<dbReference type="EMBL" id="SRMA01026748">
    <property type="protein sequence ID" value="TRY72812.1"/>
    <property type="molecule type" value="Genomic_DNA"/>
</dbReference>
<evidence type="ECO:0000313" key="17">
    <source>
        <dbReference type="Proteomes" id="UP000316079"/>
    </source>
</evidence>
<organism evidence="16 17">
    <name type="scientific">Danionella cerebrum</name>
    <dbReference type="NCBI Taxonomy" id="2873325"/>
    <lineage>
        <taxon>Eukaryota</taxon>
        <taxon>Metazoa</taxon>
        <taxon>Chordata</taxon>
        <taxon>Craniata</taxon>
        <taxon>Vertebrata</taxon>
        <taxon>Euteleostomi</taxon>
        <taxon>Actinopterygii</taxon>
        <taxon>Neopterygii</taxon>
        <taxon>Teleostei</taxon>
        <taxon>Ostariophysi</taxon>
        <taxon>Cypriniformes</taxon>
        <taxon>Danionidae</taxon>
        <taxon>Danioninae</taxon>
        <taxon>Danionella</taxon>
    </lineage>
</organism>
<reference evidence="16 17" key="1">
    <citation type="journal article" date="2019" name="Sci. Data">
        <title>Hybrid genome assembly and annotation of Danionella translucida.</title>
        <authorList>
            <person name="Kadobianskyi M."/>
            <person name="Schulze L."/>
            <person name="Schuelke M."/>
            <person name="Judkewitz B."/>
        </authorList>
    </citation>
    <scope>NUCLEOTIDE SEQUENCE [LARGE SCALE GENOMIC DNA]</scope>
    <source>
        <strain evidence="16 17">Bolton</strain>
    </source>
</reference>
<dbReference type="PANTHER" id="PTHR22625:SF32">
    <property type="entry name" value="PLEXIN-A3"/>
    <property type="match status" value="1"/>
</dbReference>
<feature type="domain" description="IPT/TIG" evidence="15">
    <location>
        <begin position="864"/>
        <end position="959"/>
    </location>
</feature>
<evidence type="ECO:0000259" key="14">
    <source>
        <dbReference type="SMART" id="SM00423"/>
    </source>
</evidence>
<keyword evidence="7 13" id="KW-1133">Transmembrane helix</keyword>
<evidence type="ECO:0000256" key="12">
    <source>
        <dbReference type="SAM" id="MobiDB-lite"/>
    </source>
</evidence>
<dbReference type="InterPro" id="IPR008936">
    <property type="entry name" value="Rho_GTPase_activation_prot"/>
</dbReference>
<keyword evidence="4 13" id="KW-0812">Transmembrane</keyword>
<feature type="domain" description="PSI" evidence="14">
    <location>
        <begin position="811"/>
        <end position="863"/>
    </location>
</feature>
<comment type="subcellular location">
    <subcellularLocation>
        <location evidence="1">Cell membrane</location>
        <topology evidence="1">Single-pass type I membrane protein</topology>
    </subcellularLocation>
</comment>
<keyword evidence="17" id="KW-1185">Reference proteome</keyword>
<dbReference type="Pfam" id="PF01833">
    <property type="entry name" value="TIG"/>
    <property type="match status" value="3"/>
</dbReference>
<evidence type="ECO:0000256" key="11">
    <source>
        <dbReference type="SAM" id="Coils"/>
    </source>
</evidence>
<dbReference type="InterPro" id="IPR014756">
    <property type="entry name" value="Ig_E-set"/>
</dbReference>
<evidence type="ECO:0000256" key="3">
    <source>
        <dbReference type="ARBA" id="ARBA00022553"/>
    </source>
</evidence>
<evidence type="ECO:0000256" key="13">
    <source>
        <dbReference type="SAM" id="Phobius"/>
    </source>
</evidence>
<name>A0A553P564_9TELE</name>
<evidence type="ECO:0000256" key="1">
    <source>
        <dbReference type="ARBA" id="ARBA00004251"/>
    </source>
</evidence>
<feature type="coiled-coil region" evidence="11">
    <location>
        <begin position="1309"/>
        <end position="1336"/>
    </location>
</feature>
<feature type="domain" description="PSI" evidence="14">
    <location>
        <begin position="71"/>
        <end position="110"/>
    </location>
</feature>
<accession>A0A553P564</accession>
<dbReference type="SUPFAM" id="SSF81296">
    <property type="entry name" value="E set domains"/>
    <property type="match status" value="3"/>
</dbReference>
<keyword evidence="8 13" id="KW-0472">Membrane</keyword>
<dbReference type="Pfam" id="PF24479">
    <property type="entry name" value="PSI_PlexinA-B"/>
    <property type="match status" value="1"/>
</dbReference>
<dbReference type="Gene3D" id="2.60.40.10">
    <property type="entry name" value="Immunoglobulins"/>
    <property type="match status" value="4"/>
</dbReference>
<dbReference type="Gene3D" id="3.30.1680.10">
    <property type="entry name" value="ligand-binding face of the semaphorins, domain 2"/>
    <property type="match status" value="1"/>
</dbReference>
<evidence type="ECO:0000256" key="9">
    <source>
        <dbReference type="ARBA" id="ARBA00023157"/>
    </source>
</evidence>
<evidence type="ECO:0000256" key="7">
    <source>
        <dbReference type="ARBA" id="ARBA00022989"/>
    </source>
</evidence>
<evidence type="ECO:0008006" key="18">
    <source>
        <dbReference type="Google" id="ProtNLM"/>
    </source>
</evidence>
<dbReference type="SMART" id="SM00423">
    <property type="entry name" value="PSI"/>
    <property type="match status" value="3"/>
</dbReference>
<dbReference type="InterPro" id="IPR036352">
    <property type="entry name" value="Semap_dom_sf"/>
</dbReference>
<dbReference type="InterPro" id="IPR031148">
    <property type="entry name" value="Plexin"/>
</dbReference>
<keyword evidence="5" id="KW-0732">Signal</keyword>
<feature type="region of interest" description="Disordered" evidence="12">
    <location>
        <begin position="730"/>
        <end position="766"/>
    </location>
</feature>
<sequence length="1351" mass="148971">MEAFAQEIASTSKMFGLRVDGVPPPSENALLYETVSVVDGSPILRDMVFSPDYQYIYLLSDKQVSRLPVESCSQYSSCESCLGSGDPHCGWCVLHNKESWSAASQSELCISLGCQFNYLMQDLAGSVWFELAIGHPALPMCCHQGFLSEAQEEERVIAERSLSVMEHLLNETEKVLTLVCVRGMVEVLCEASGIRSCSRKEACEKWSEPLHFSTDVRQCVDITVTPDNMSVTSTSTQVTQFYMPLLKQKSQNLNVKVANVPNLSAGVTCVFEELSESPGEVLARGQILCMAPSLRDAPLVSHGYGDKRVVKLSLKSKETGLKFITTDFIFYNCSVLQSQPEGKSNHIQAPMLIHHAMLTSCHDNSRPSKGCDCGWHRPVHHLYFLQFLDHPDSQLTSISLWENEHLCRERPDLQICLQYLQHSSAAVEHHALLLQLWLASLPSGKLSVTPTLHSLQHMCSSCVSSPFPCNWCKYRHICTNNVAECSFQEGRVSSAECGLTLEQLRFESEQQNLMKSPSESISAITCAPCLRGCPQILPSTDILVPAGIVRPITLRARNLPQPQSGQKNYECVFNIQGKVQRIPAVRFNSSCIQCQNTSPVAACDPSSCHGNLREACKLISEVLRLLRLWAQHFDLLKRNAVKTICYAGGGLRINQYGYQAEQHSELFREPATGDFEAVGSMLMKLIQTHPEDLVHALELGAGRVFLEVRLPGCRLPDIVRLLTDPGQAVGSLTGTKREGEPEEKQSSAGTDQQNHLRKRKRFNKQTGFPRNTGAYWYEGNEMGDLPVDFSIVWDGDFPIDKPSSMRALLYKCEAQRDSCGLCLKAESMFDCGWCLSERKCLLKQHCSSAEHWMHQGRRNIRCSHPRITKIRPLTGPKEGGTRVTIEGENLGLQVREITHVRVAGVRCNPAAAEYISAERIVCDMEESLMSSPPGGPVELCIGDCSAEFRTQSSQTYSFVTPSFGRVRPEKGPVSGGTRLTISGRHLDAGSAVTVFLAQEECLFVRYAASLCRMLTSASLNIYSRAKKHDAALVLIVRKDLYAFPMTEKADLCRRTVREIVCVTPTSASGSGASSIRLLIDKAEVTSDTRFIYTEDPSIGSIDPNWSIINGSTILTVTGSNLLTIQEPKVRAKYGGVETTNVCTVVNDSVMTCLAPGIVYTKRQAPESGLHPDEFGFILDHVSALLILNGTPFTYYPNPTFDPLGNAGILEGKNLIPPAPGNARLNYTVMIGETACLLTVSESQLLCDSPDLTGEQRVMILVGGLEYSPGTLHIYSDSTLTLPAIIGIGAGGGVLLIAIIAVLIAYKRKTRDADRTLKRLQLQMDNLESRVALECKEGRKFEHILGSFKMVP</sequence>
<evidence type="ECO:0000256" key="5">
    <source>
        <dbReference type="ARBA" id="ARBA00022729"/>
    </source>
</evidence>
<keyword evidence="11" id="KW-0175">Coiled coil</keyword>
<dbReference type="PANTHER" id="PTHR22625">
    <property type="entry name" value="PLEXIN"/>
    <property type="match status" value="1"/>
</dbReference>
<dbReference type="CDD" id="cd01181">
    <property type="entry name" value="IPT_plexin_repeat3"/>
    <property type="match status" value="1"/>
</dbReference>
<dbReference type="GO" id="GO:0002116">
    <property type="term" value="C:semaphorin receptor complex"/>
    <property type="evidence" value="ECO:0007669"/>
    <property type="project" value="TreeGrafter"/>
</dbReference>
<feature type="domain" description="PSI" evidence="14">
    <location>
        <begin position="454"/>
        <end position="498"/>
    </location>
</feature>